<evidence type="ECO:0000313" key="2">
    <source>
        <dbReference type="Proteomes" id="UP001231675"/>
    </source>
</evidence>
<gene>
    <name evidence="1" type="ORF">J2S47_006829</name>
</gene>
<name>A0ABT9LS19_STRGD</name>
<dbReference type="GeneID" id="91555810"/>
<dbReference type="Proteomes" id="UP001231675">
    <property type="component" value="Unassembled WGS sequence"/>
</dbReference>
<protein>
    <submittedName>
        <fullName evidence="1">Uncharacterized protein</fullName>
    </submittedName>
</protein>
<proteinExistence type="predicted"/>
<comment type="caution">
    <text evidence="1">The sequence shown here is derived from an EMBL/GenBank/DDBJ whole genome shotgun (WGS) entry which is preliminary data.</text>
</comment>
<evidence type="ECO:0000313" key="1">
    <source>
        <dbReference type="EMBL" id="MDP9686327.1"/>
    </source>
</evidence>
<sequence>MGLPLMVASNSGQPATPWWYRVPPPTVVLFTYSAAGTAIFMCLSTVPAAWAGGGLAAGLLAGCVHGMAQAAFRQRQHPDEPHS</sequence>
<dbReference type="RefSeq" id="WP_189424381.1">
    <property type="nucleotide sequence ID" value="NZ_BMSM01000036.1"/>
</dbReference>
<accession>A0ABT9LS19</accession>
<dbReference type="EMBL" id="JAURUD010000001">
    <property type="protein sequence ID" value="MDP9686327.1"/>
    <property type="molecule type" value="Genomic_DNA"/>
</dbReference>
<reference evidence="1 2" key="1">
    <citation type="submission" date="2023-07" db="EMBL/GenBank/DDBJ databases">
        <title>Sequencing the genomes of 1000 actinobacteria strains.</title>
        <authorList>
            <person name="Klenk H.-P."/>
        </authorList>
    </citation>
    <scope>NUCLEOTIDE SEQUENCE [LARGE SCALE GENOMIC DNA]</scope>
    <source>
        <strain evidence="1 2">DSM 40229</strain>
    </source>
</reference>
<keyword evidence="2" id="KW-1185">Reference proteome</keyword>
<organism evidence="1 2">
    <name type="scientific">Streptomyces griseoviridis</name>
    <dbReference type="NCBI Taxonomy" id="45398"/>
    <lineage>
        <taxon>Bacteria</taxon>
        <taxon>Bacillati</taxon>
        <taxon>Actinomycetota</taxon>
        <taxon>Actinomycetes</taxon>
        <taxon>Kitasatosporales</taxon>
        <taxon>Streptomycetaceae</taxon>
        <taxon>Streptomyces</taxon>
    </lineage>
</organism>